<dbReference type="OrthoDB" id="9814075at2"/>
<dbReference type="Gene3D" id="3.40.109.10">
    <property type="entry name" value="NADH Oxidase"/>
    <property type="match status" value="1"/>
</dbReference>
<name>A0A4R6LKY9_9FIRM</name>
<dbReference type="GO" id="GO:0016491">
    <property type="term" value="F:oxidoreductase activity"/>
    <property type="evidence" value="ECO:0007669"/>
    <property type="project" value="InterPro"/>
</dbReference>
<dbReference type="Gene3D" id="3.40.109.30">
    <property type="entry name" value="putative nitroreductase (tm1586), domain 2"/>
    <property type="match status" value="1"/>
</dbReference>
<dbReference type="RefSeq" id="WP_133515353.1">
    <property type="nucleotide sequence ID" value="NZ_SNWX01000016.1"/>
</dbReference>
<comment type="caution">
    <text evidence="2">The sequence shown here is derived from an EMBL/GenBank/DDBJ whole genome shotgun (WGS) entry which is preliminary data.</text>
</comment>
<dbReference type="Pfam" id="PF14512">
    <property type="entry name" value="TM1586_NiRdase"/>
    <property type="match status" value="1"/>
</dbReference>
<organism evidence="2 3">
    <name type="scientific">Halanaerobium saccharolyticum</name>
    <dbReference type="NCBI Taxonomy" id="43595"/>
    <lineage>
        <taxon>Bacteria</taxon>
        <taxon>Bacillati</taxon>
        <taxon>Bacillota</taxon>
        <taxon>Clostridia</taxon>
        <taxon>Halanaerobiales</taxon>
        <taxon>Halanaerobiaceae</taxon>
        <taxon>Halanaerobium</taxon>
    </lineage>
</organism>
<dbReference type="InterPro" id="IPR000415">
    <property type="entry name" value="Nitroreductase-like"/>
</dbReference>
<dbReference type="InterPro" id="IPR050627">
    <property type="entry name" value="Nitroreductase/BluB"/>
</dbReference>
<dbReference type="PANTHER" id="PTHR23026:SF123">
    <property type="entry name" value="NAD(P)H NITROREDUCTASE RV3131-RELATED"/>
    <property type="match status" value="1"/>
</dbReference>
<dbReference type="InterPro" id="IPR029478">
    <property type="entry name" value="TM1586_NiRdase"/>
</dbReference>
<proteinExistence type="predicted"/>
<sequence>MKIPAARWYQALKERSSRRQFYSKIIEKPKIKQLNDLIEKINNDFDDLRIILVQKNVEEIFTGVLGSYGKISGAPAYLAFVGREDTPYMEEKIGYGGEAVILEATALELGTCWVSGTFKAEAVLADLDLKETEKLYAISPLGYPEENPTISERILKTVISSKKRMDLDKLIINKKDLEEEPEWVKTALKTAHLAPSAVNRQPWRFKLGENSITIQLDTEEKNEERSKNLDCGIAMLHLEVGSLKAGVSGSWKYLEGKEVARFAVE</sequence>
<dbReference type="EMBL" id="SNWX01000016">
    <property type="protein sequence ID" value="TDO85878.1"/>
    <property type="molecule type" value="Genomic_DNA"/>
</dbReference>
<protein>
    <submittedName>
        <fullName evidence="2">Putative nitroreductase</fullName>
    </submittedName>
</protein>
<dbReference type="Proteomes" id="UP000295064">
    <property type="component" value="Unassembled WGS sequence"/>
</dbReference>
<feature type="domain" description="Putative nitroreductase TM1586" evidence="1">
    <location>
        <begin position="9"/>
        <end position="242"/>
    </location>
</feature>
<dbReference type="PANTHER" id="PTHR23026">
    <property type="entry name" value="NADPH NITROREDUCTASE"/>
    <property type="match status" value="1"/>
</dbReference>
<reference evidence="2 3" key="1">
    <citation type="submission" date="2019-03" db="EMBL/GenBank/DDBJ databases">
        <title>Subsurface microbial communities from deep shales in Ohio and West Virginia, USA.</title>
        <authorList>
            <person name="Wrighton K."/>
        </authorList>
    </citation>
    <scope>NUCLEOTIDE SEQUENCE [LARGE SCALE GENOMIC DNA]</scope>
    <source>
        <strain evidence="2 3">MA284_T2</strain>
    </source>
</reference>
<dbReference type="SUPFAM" id="SSF55469">
    <property type="entry name" value="FMN-dependent nitroreductase-like"/>
    <property type="match status" value="2"/>
</dbReference>
<dbReference type="CDD" id="cd02062">
    <property type="entry name" value="Nitro_FMN_reductase"/>
    <property type="match status" value="1"/>
</dbReference>
<evidence type="ECO:0000313" key="3">
    <source>
        <dbReference type="Proteomes" id="UP000295064"/>
    </source>
</evidence>
<evidence type="ECO:0000259" key="1">
    <source>
        <dbReference type="Pfam" id="PF14512"/>
    </source>
</evidence>
<dbReference type="AlphaFoldDB" id="A0A4R6LKY9"/>
<evidence type="ECO:0000313" key="2">
    <source>
        <dbReference type="EMBL" id="TDO85878.1"/>
    </source>
</evidence>
<accession>A0A4R6LKY9</accession>
<gene>
    <name evidence="2" type="ORF">DFR79_1165</name>
</gene>